<evidence type="ECO:0000259" key="4">
    <source>
        <dbReference type="PROSITE" id="PS01124"/>
    </source>
</evidence>
<dbReference type="SMART" id="SM00342">
    <property type="entry name" value="HTH_ARAC"/>
    <property type="match status" value="1"/>
</dbReference>
<evidence type="ECO:0000259" key="5">
    <source>
        <dbReference type="PROSITE" id="PS50983"/>
    </source>
</evidence>
<dbReference type="PRINTS" id="PR00032">
    <property type="entry name" value="HTHARAC"/>
</dbReference>
<dbReference type="RefSeq" id="WP_087914398.1">
    <property type="nucleotide sequence ID" value="NZ_CP021780.1"/>
</dbReference>
<dbReference type="PANTHER" id="PTHR43280">
    <property type="entry name" value="ARAC-FAMILY TRANSCRIPTIONAL REGULATOR"/>
    <property type="match status" value="1"/>
</dbReference>
<sequence>MSAEPWVNERQTIFYSLLDIEKVNRSSESKYGQTVFREHTLIILTEGSGHMAWNGTPIPLQQGTGMILEPGSVGRIECTQGEMSFTQLKFRPLTSTGETLNGVAQAPVNGLTRCGPVSCEPFSQCLLLLNALDQYHHSEQEIERFVSHIRFQELLLLILRAQLEQSAAKDTKSAVRRSIEYMKENYQQSLTVDQLAELAGTSRSRYTTLFKEITGQLPLDYLNWIRIDRAQQLLLLTGDRLNTIAQAVGYSNEYYFNRRFKGTIGMTPGQYRHSHQEKRIFAPFLEDFLLALGIKPVVQYCHAHWGRQEYLQLQEIPEFDISSGNWEVLSGHRPELILLDQGHERWSLEECRRVAPLFRLPYGCEDWRSTLRTVAAVSGRLDSVSEVIMDYEQHARQAQLKLRRSVRSQTVAVLRISACGAVLYGCGELGYIGNVLYRDLGLLPHPLVQQWTRGERRVSLTGEMLSRLEADHLFITFDKQEGEGRSLLDSKLWRSLPAVRSGCVYEVDFMAWMNYGVLSHRRKIDDVLQVLA</sequence>
<dbReference type="InterPro" id="IPR002491">
    <property type="entry name" value="ABC_transptr_periplasmic_BD"/>
</dbReference>
<dbReference type="GO" id="GO:0043565">
    <property type="term" value="F:sequence-specific DNA binding"/>
    <property type="evidence" value="ECO:0007669"/>
    <property type="project" value="InterPro"/>
</dbReference>
<dbReference type="OrthoDB" id="9783876at2"/>
<evidence type="ECO:0000256" key="1">
    <source>
        <dbReference type="ARBA" id="ARBA00023015"/>
    </source>
</evidence>
<dbReference type="AlphaFoldDB" id="A0A2Z2K6G1"/>
<dbReference type="Gene3D" id="1.10.10.60">
    <property type="entry name" value="Homeodomain-like"/>
    <property type="match status" value="2"/>
</dbReference>
<name>A0A2Z2K6G1_9BACL</name>
<dbReference type="SUPFAM" id="SSF53807">
    <property type="entry name" value="Helical backbone' metal receptor"/>
    <property type="match status" value="1"/>
</dbReference>
<proteinExistence type="predicted"/>
<reference evidence="6 7" key="1">
    <citation type="submission" date="2017-06" db="EMBL/GenBank/DDBJ databases">
        <title>Complete genome sequence of Paenibacillus donghaensis KCTC 13049T isolated from East Sea sediment, South Korea.</title>
        <authorList>
            <person name="Jung B.K."/>
            <person name="Hong S.-J."/>
            <person name="Shin J.-H."/>
        </authorList>
    </citation>
    <scope>NUCLEOTIDE SEQUENCE [LARGE SCALE GENOMIC DNA]</scope>
    <source>
        <strain evidence="6 7">KCTC 13049</strain>
    </source>
</reference>
<evidence type="ECO:0000256" key="2">
    <source>
        <dbReference type="ARBA" id="ARBA00023125"/>
    </source>
</evidence>
<keyword evidence="2" id="KW-0238">DNA-binding</keyword>
<accession>A0A2Z2K6G1</accession>
<organism evidence="6 7">
    <name type="scientific">Paenibacillus donghaensis</name>
    <dbReference type="NCBI Taxonomy" id="414771"/>
    <lineage>
        <taxon>Bacteria</taxon>
        <taxon>Bacillati</taxon>
        <taxon>Bacillota</taxon>
        <taxon>Bacilli</taxon>
        <taxon>Bacillales</taxon>
        <taxon>Paenibacillaceae</taxon>
        <taxon>Paenibacillus</taxon>
    </lineage>
</organism>
<keyword evidence="1" id="KW-0805">Transcription regulation</keyword>
<dbReference type="PANTHER" id="PTHR43280:SF28">
    <property type="entry name" value="HTH-TYPE TRANSCRIPTIONAL ACTIVATOR RHAS"/>
    <property type="match status" value="1"/>
</dbReference>
<gene>
    <name evidence="6" type="ORF">B9T62_05910</name>
</gene>
<dbReference type="PROSITE" id="PS01124">
    <property type="entry name" value="HTH_ARAC_FAMILY_2"/>
    <property type="match status" value="1"/>
</dbReference>
<feature type="domain" description="HTH araC/xylS-type" evidence="4">
    <location>
        <begin position="176"/>
        <end position="274"/>
    </location>
</feature>
<dbReference type="GO" id="GO:0003700">
    <property type="term" value="F:DNA-binding transcription factor activity"/>
    <property type="evidence" value="ECO:0007669"/>
    <property type="project" value="InterPro"/>
</dbReference>
<protein>
    <submittedName>
        <fullName evidence="6">AraC family transcriptional regulator</fullName>
    </submittedName>
</protein>
<dbReference type="PROSITE" id="PS50983">
    <property type="entry name" value="FE_B12_PBP"/>
    <property type="match status" value="1"/>
</dbReference>
<evidence type="ECO:0000256" key="3">
    <source>
        <dbReference type="ARBA" id="ARBA00023163"/>
    </source>
</evidence>
<dbReference type="InterPro" id="IPR037923">
    <property type="entry name" value="HTH-like"/>
</dbReference>
<dbReference type="InterPro" id="IPR018060">
    <property type="entry name" value="HTH_AraC"/>
</dbReference>
<dbReference type="KEGG" id="pdh:B9T62_05910"/>
<dbReference type="InterPro" id="IPR020449">
    <property type="entry name" value="Tscrpt_reg_AraC-type_HTH"/>
</dbReference>
<dbReference type="InterPro" id="IPR009057">
    <property type="entry name" value="Homeodomain-like_sf"/>
</dbReference>
<keyword evidence="3" id="KW-0804">Transcription</keyword>
<feature type="domain" description="Fe/B12 periplasmic-binding" evidence="5">
    <location>
        <begin position="277"/>
        <end position="532"/>
    </location>
</feature>
<dbReference type="Pfam" id="PF12833">
    <property type="entry name" value="HTH_18"/>
    <property type="match status" value="1"/>
</dbReference>
<dbReference type="EMBL" id="CP021780">
    <property type="protein sequence ID" value="ASA20377.1"/>
    <property type="molecule type" value="Genomic_DNA"/>
</dbReference>
<dbReference type="SUPFAM" id="SSF46689">
    <property type="entry name" value="Homeodomain-like"/>
    <property type="match status" value="2"/>
</dbReference>
<evidence type="ECO:0000313" key="6">
    <source>
        <dbReference type="EMBL" id="ASA20377.1"/>
    </source>
</evidence>
<keyword evidence="7" id="KW-1185">Reference proteome</keyword>
<dbReference type="Proteomes" id="UP000249890">
    <property type="component" value="Chromosome"/>
</dbReference>
<dbReference type="SUPFAM" id="SSF51215">
    <property type="entry name" value="Regulatory protein AraC"/>
    <property type="match status" value="1"/>
</dbReference>
<dbReference type="Pfam" id="PF01497">
    <property type="entry name" value="Peripla_BP_2"/>
    <property type="match status" value="1"/>
</dbReference>
<evidence type="ECO:0000313" key="7">
    <source>
        <dbReference type="Proteomes" id="UP000249890"/>
    </source>
</evidence>
<dbReference type="Gene3D" id="3.40.50.1980">
    <property type="entry name" value="Nitrogenase molybdenum iron protein domain"/>
    <property type="match status" value="2"/>
</dbReference>